<organism evidence="2 3">
    <name type="scientific">Parvularcula maris</name>
    <dbReference type="NCBI Taxonomy" id="2965077"/>
    <lineage>
        <taxon>Bacteria</taxon>
        <taxon>Pseudomonadati</taxon>
        <taxon>Pseudomonadota</taxon>
        <taxon>Alphaproteobacteria</taxon>
        <taxon>Parvularculales</taxon>
        <taxon>Parvularculaceae</taxon>
        <taxon>Parvularcula</taxon>
    </lineage>
</organism>
<dbReference type="InterPro" id="IPR036412">
    <property type="entry name" value="HAD-like_sf"/>
</dbReference>
<comment type="caution">
    <text evidence="2">The sequence shown here is derived from an EMBL/GenBank/DDBJ whole genome shotgun (WGS) entry which is preliminary data.</text>
</comment>
<dbReference type="AlphaFoldDB" id="A0A9X2RJ14"/>
<name>A0A9X2RJ14_9PROT</name>
<dbReference type="SUPFAM" id="SSF56784">
    <property type="entry name" value="HAD-like"/>
    <property type="match status" value="1"/>
</dbReference>
<keyword evidence="3" id="KW-1185">Reference proteome</keyword>
<sequence>MFVVFDLDGTLALIEHRRHFIQGGRRNWPAFFRACSDDEPNRPIVAMFQELSAAGHRVEIWSGRSDEVRAETDEWLAQHVGEGVTANRMRPEKDYQPDVALKESWLREEAFPPDLVFDDRQGVVDMWRRNGIVCAQVAPGDF</sequence>
<protein>
    <recommendedName>
        <fullName evidence="1">Polynucleotide kinase PNKP phosphatase domain-containing protein</fullName>
    </recommendedName>
</protein>
<evidence type="ECO:0000259" key="1">
    <source>
        <dbReference type="Pfam" id="PF25109"/>
    </source>
</evidence>
<dbReference type="Pfam" id="PF25109">
    <property type="entry name" value="HAD_PNKP"/>
    <property type="match status" value="1"/>
</dbReference>
<dbReference type="InterPro" id="IPR023214">
    <property type="entry name" value="HAD_sf"/>
</dbReference>
<dbReference type="InterPro" id="IPR056782">
    <property type="entry name" value="HAD_PNKP"/>
</dbReference>
<evidence type="ECO:0000313" key="3">
    <source>
        <dbReference type="Proteomes" id="UP001142610"/>
    </source>
</evidence>
<reference evidence="2" key="1">
    <citation type="submission" date="2022-07" db="EMBL/GenBank/DDBJ databases">
        <title>Parvularcula maris sp. nov., an algicidal bacterium isolated from seawater.</title>
        <authorList>
            <person name="Li F."/>
        </authorList>
    </citation>
    <scope>NUCLEOTIDE SEQUENCE</scope>
    <source>
        <strain evidence="2">BGMRC 0090</strain>
    </source>
</reference>
<proteinExistence type="predicted"/>
<dbReference type="RefSeq" id="WP_256617993.1">
    <property type="nucleotide sequence ID" value="NZ_JANIBC010000001.1"/>
</dbReference>
<accession>A0A9X2RJ14</accession>
<feature type="domain" description="Polynucleotide kinase PNKP phosphatase" evidence="1">
    <location>
        <begin position="3"/>
        <end position="142"/>
    </location>
</feature>
<dbReference type="Gene3D" id="3.40.50.1000">
    <property type="entry name" value="HAD superfamily/HAD-like"/>
    <property type="match status" value="1"/>
</dbReference>
<gene>
    <name evidence="2" type="ORF">NOG11_02205</name>
</gene>
<dbReference type="Proteomes" id="UP001142610">
    <property type="component" value="Unassembled WGS sequence"/>
</dbReference>
<dbReference type="EMBL" id="JANIBC010000001">
    <property type="protein sequence ID" value="MCQ8184188.1"/>
    <property type="molecule type" value="Genomic_DNA"/>
</dbReference>
<evidence type="ECO:0000313" key="2">
    <source>
        <dbReference type="EMBL" id="MCQ8184188.1"/>
    </source>
</evidence>